<dbReference type="GO" id="GO:0030313">
    <property type="term" value="C:cell envelope"/>
    <property type="evidence" value="ECO:0007669"/>
    <property type="project" value="UniProtKB-SubCell"/>
</dbReference>
<dbReference type="SUPFAM" id="SSF81296">
    <property type="entry name" value="E set domains"/>
    <property type="match status" value="1"/>
</dbReference>
<feature type="transmembrane region" description="Helical" evidence="5">
    <location>
        <begin position="226"/>
        <end position="244"/>
    </location>
</feature>
<feature type="transmembrane region" description="Helical" evidence="5">
    <location>
        <begin position="283"/>
        <end position="303"/>
    </location>
</feature>
<evidence type="ECO:0000256" key="1">
    <source>
        <dbReference type="ARBA" id="ARBA00004196"/>
    </source>
</evidence>
<comment type="caution">
    <text evidence="7">The sequence shown here is derived from an EMBL/GenBank/DDBJ whole genome shotgun (WGS) entry which is preliminary data.</text>
</comment>
<dbReference type="GO" id="GO:0006825">
    <property type="term" value="P:copper ion transport"/>
    <property type="evidence" value="ECO:0007669"/>
    <property type="project" value="InterPro"/>
</dbReference>
<feature type="transmembrane region" description="Helical" evidence="5">
    <location>
        <begin position="324"/>
        <end position="346"/>
    </location>
</feature>
<dbReference type="EMBL" id="PPRF01000017">
    <property type="protein sequence ID" value="PNZ29089.1"/>
    <property type="molecule type" value="Genomic_DNA"/>
</dbReference>
<evidence type="ECO:0000256" key="5">
    <source>
        <dbReference type="SAM" id="Phobius"/>
    </source>
</evidence>
<organism evidence="7 8">
    <name type="scientific">Staphylococcus rostri</name>
    <dbReference type="NCBI Taxonomy" id="522262"/>
    <lineage>
        <taxon>Bacteria</taxon>
        <taxon>Bacillati</taxon>
        <taxon>Bacillota</taxon>
        <taxon>Bacilli</taxon>
        <taxon>Bacillales</taxon>
        <taxon>Staphylococcaceae</taxon>
        <taxon>Staphylococcus</taxon>
    </lineage>
</organism>
<feature type="domain" description="CopC" evidence="6">
    <location>
        <begin position="31"/>
        <end position="125"/>
    </location>
</feature>
<reference evidence="7 8" key="1">
    <citation type="submission" date="2017-08" db="EMBL/GenBank/DDBJ databases">
        <title>Draft genome sequences of 64 type strains of genus Staph aureus.</title>
        <authorList>
            <person name="Cole K."/>
            <person name="Golubchik T."/>
            <person name="Russell J."/>
            <person name="Foster D."/>
            <person name="Llewelyn M."/>
            <person name="Wilson D."/>
            <person name="Crook D."/>
            <person name="Paul J."/>
        </authorList>
    </citation>
    <scope>NUCLEOTIDE SEQUENCE [LARGE SCALE GENOMIC DNA]</scope>
    <source>
        <strain evidence="7 8">DSM 21968</strain>
    </source>
</reference>
<keyword evidence="5" id="KW-1133">Transmembrane helix</keyword>
<dbReference type="Gene3D" id="2.60.40.1220">
    <property type="match status" value="1"/>
</dbReference>
<evidence type="ECO:0000313" key="7">
    <source>
        <dbReference type="EMBL" id="PNZ29089.1"/>
    </source>
</evidence>
<sequence>MGIAKRIVPIWAFLLICLIVVGGHINEASAHVSLEGQQPAKDEVLETAPNEITLKFSEPVNVRYADVALYNDRGQKVEQLQAQEEGYADTVTFQTKQHHEGTYAVVWQAVSPDGHEVSGQYQFSIGEPTATKIDTSKPFYADTFWWLGVMRFLMQGSVLVLIGLYMVNQLMARQDAPTYDVIPKHRSAIWMLVMLAGLTGMLYLMTLPQNVIERILQLDLSTWTSFPFVLSTLALITTLILFSLKNMERIWYHIMPLFMFISLAMSGHVWAQDMPLYALTIRTLHLAAIALWIGSFVYLICYLRARERHSYVLILRDVLFKSNLGAVIVIVLTGILMTIDATSIQAILTQQTTYSGLWFGKLLFTLVLLILGGIQSFWAMHRQRKISKPLLLIELMIGLFLILAGVIMSQIEIPL</sequence>
<feature type="transmembrane region" description="Helical" evidence="5">
    <location>
        <begin position="188"/>
        <end position="206"/>
    </location>
</feature>
<dbReference type="PANTHER" id="PTHR34820">
    <property type="entry name" value="INNER MEMBRANE PROTEIN YEBZ"/>
    <property type="match status" value="1"/>
</dbReference>
<dbReference type="GO" id="GO:0046688">
    <property type="term" value="P:response to copper ion"/>
    <property type="evidence" value="ECO:0007669"/>
    <property type="project" value="InterPro"/>
</dbReference>
<dbReference type="InterPro" id="IPR014755">
    <property type="entry name" value="Cu-Rt/internalin_Ig-like"/>
</dbReference>
<evidence type="ECO:0000256" key="2">
    <source>
        <dbReference type="ARBA" id="ARBA00022723"/>
    </source>
</evidence>
<dbReference type="OrthoDB" id="2353937at2"/>
<dbReference type="RefSeq" id="WP_103357495.1">
    <property type="nucleotide sequence ID" value="NZ_CP113107.1"/>
</dbReference>
<keyword evidence="2" id="KW-0479">Metal-binding</keyword>
<protein>
    <recommendedName>
        <fullName evidence="6">CopC domain-containing protein</fullName>
    </recommendedName>
</protein>
<evidence type="ECO:0000259" key="6">
    <source>
        <dbReference type="Pfam" id="PF04234"/>
    </source>
</evidence>
<comment type="subcellular location">
    <subcellularLocation>
        <location evidence="1">Cell envelope</location>
    </subcellularLocation>
</comment>
<dbReference type="Proteomes" id="UP000242752">
    <property type="component" value="Unassembled WGS sequence"/>
</dbReference>
<keyword evidence="3" id="KW-0732">Signal</keyword>
<dbReference type="InterPro" id="IPR014756">
    <property type="entry name" value="Ig_E-set"/>
</dbReference>
<evidence type="ECO:0000256" key="3">
    <source>
        <dbReference type="ARBA" id="ARBA00022729"/>
    </source>
</evidence>
<name>A0A2K3YU03_9STAP</name>
<dbReference type="GO" id="GO:0005507">
    <property type="term" value="F:copper ion binding"/>
    <property type="evidence" value="ECO:0007669"/>
    <property type="project" value="InterPro"/>
</dbReference>
<gene>
    <name evidence="7" type="ORF">CD122_02870</name>
</gene>
<dbReference type="PANTHER" id="PTHR34820:SF4">
    <property type="entry name" value="INNER MEMBRANE PROTEIN YEBZ"/>
    <property type="match status" value="1"/>
</dbReference>
<dbReference type="InterPro" id="IPR032694">
    <property type="entry name" value="CopC/D"/>
</dbReference>
<dbReference type="GO" id="GO:0042597">
    <property type="term" value="C:periplasmic space"/>
    <property type="evidence" value="ECO:0007669"/>
    <property type="project" value="InterPro"/>
</dbReference>
<dbReference type="InterPro" id="IPR007348">
    <property type="entry name" value="CopC_dom"/>
</dbReference>
<keyword evidence="5" id="KW-0812">Transmembrane</keyword>
<keyword evidence="8" id="KW-1185">Reference proteome</keyword>
<dbReference type="Pfam" id="PF04234">
    <property type="entry name" value="CopC"/>
    <property type="match status" value="1"/>
</dbReference>
<accession>A0A2K3YU03</accession>
<feature type="transmembrane region" description="Helical" evidence="5">
    <location>
        <begin position="144"/>
        <end position="167"/>
    </location>
</feature>
<proteinExistence type="predicted"/>
<keyword evidence="4" id="KW-0186">Copper</keyword>
<dbReference type="AlphaFoldDB" id="A0A2K3YU03"/>
<keyword evidence="5" id="KW-0472">Membrane</keyword>
<feature type="transmembrane region" description="Helical" evidence="5">
    <location>
        <begin position="251"/>
        <end position="271"/>
    </location>
</feature>
<evidence type="ECO:0000256" key="4">
    <source>
        <dbReference type="ARBA" id="ARBA00023008"/>
    </source>
</evidence>
<feature type="transmembrane region" description="Helical" evidence="5">
    <location>
        <begin position="358"/>
        <end position="378"/>
    </location>
</feature>
<feature type="transmembrane region" description="Helical" evidence="5">
    <location>
        <begin position="390"/>
        <end position="411"/>
    </location>
</feature>
<evidence type="ECO:0000313" key="8">
    <source>
        <dbReference type="Proteomes" id="UP000242752"/>
    </source>
</evidence>
<dbReference type="GO" id="GO:0005886">
    <property type="term" value="C:plasma membrane"/>
    <property type="evidence" value="ECO:0007669"/>
    <property type="project" value="TreeGrafter"/>
</dbReference>